<gene>
    <name evidence="1" type="ORF">NCGR_LOCUS26813</name>
</gene>
<keyword evidence="2" id="KW-1185">Reference proteome</keyword>
<comment type="caution">
    <text evidence="1">The sequence shown here is derived from an EMBL/GenBank/DDBJ whole genome shotgun (WGS) entry which is preliminary data.</text>
</comment>
<protein>
    <submittedName>
        <fullName evidence="1">Uncharacterized protein</fullName>
    </submittedName>
</protein>
<dbReference type="AlphaFoldDB" id="A0A811P9R5"/>
<organism evidence="1 2">
    <name type="scientific">Miscanthus lutarioriparius</name>
    <dbReference type="NCBI Taxonomy" id="422564"/>
    <lineage>
        <taxon>Eukaryota</taxon>
        <taxon>Viridiplantae</taxon>
        <taxon>Streptophyta</taxon>
        <taxon>Embryophyta</taxon>
        <taxon>Tracheophyta</taxon>
        <taxon>Spermatophyta</taxon>
        <taxon>Magnoliopsida</taxon>
        <taxon>Liliopsida</taxon>
        <taxon>Poales</taxon>
        <taxon>Poaceae</taxon>
        <taxon>PACMAD clade</taxon>
        <taxon>Panicoideae</taxon>
        <taxon>Andropogonodae</taxon>
        <taxon>Andropogoneae</taxon>
        <taxon>Saccharinae</taxon>
        <taxon>Miscanthus</taxon>
    </lineage>
</organism>
<dbReference type="EMBL" id="CAJGYO010000006">
    <property type="protein sequence ID" value="CAD6240103.1"/>
    <property type="molecule type" value="Genomic_DNA"/>
</dbReference>
<dbReference type="Proteomes" id="UP000604825">
    <property type="component" value="Unassembled WGS sequence"/>
</dbReference>
<proteinExistence type="predicted"/>
<sequence>MDPSSSSGFGVPGFVDPEEDNANTIGFDFFSQLDSMPPPSNAADHKLLILMRLVIKLHVMFQTFSEPLSLGVKTLLEWQVSESPVFKGDYVEDAISTLSSGTLFGAPYKEEL</sequence>
<reference evidence="1" key="1">
    <citation type="submission" date="2020-10" db="EMBL/GenBank/DDBJ databases">
        <authorList>
            <person name="Han B."/>
            <person name="Lu T."/>
            <person name="Zhao Q."/>
            <person name="Huang X."/>
            <person name="Zhao Y."/>
        </authorList>
    </citation>
    <scope>NUCLEOTIDE SEQUENCE</scope>
</reference>
<name>A0A811P9R5_9POAL</name>
<evidence type="ECO:0000313" key="2">
    <source>
        <dbReference type="Proteomes" id="UP000604825"/>
    </source>
</evidence>
<evidence type="ECO:0000313" key="1">
    <source>
        <dbReference type="EMBL" id="CAD6240103.1"/>
    </source>
</evidence>
<accession>A0A811P9R5</accession>